<feature type="non-terminal residue" evidence="2">
    <location>
        <position position="126"/>
    </location>
</feature>
<sequence>AAPAANRGPRRLPGGPGVAAQPAPRHEGGGPMRLPVRLPRPRARPAANRGRGALGPLPARRRGDGVHRGAAGGQPLRQGAGADGEPRAGAAGADGRGRSGRGSRQDGGALGDSLRGGAPWGGAARL</sequence>
<dbReference type="AlphaFoldDB" id="A0A6J4TZK0"/>
<feature type="compositionally biased region" description="Low complexity" evidence="1">
    <location>
        <begin position="44"/>
        <end position="57"/>
    </location>
</feature>
<evidence type="ECO:0000313" key="2">
    <source>
        <dbReference type="EMBL" id="CAA9534985.1"/>
    </source>
</evidence>
<feature type="compositionally biased region" description="Low complexity" evidence="1">
    <location>
        <begin position="1"/>
        <end position="23"/>
    </location>
</feature>
<gene>
    <name evidence="2" type="ORF">AVDCRST_MAG05-4766</name>
</gene>
<proteinExistence type="predicted"/>
<evidence type="ECO:0000256" key="1">
    <source>
        <dbReference type="SAM" id="MobiDB-lite"/>
    </source>
</evidence>
<organism evidence="2">
    <name type="scientific">uncultured Rubrobacteraceae bacterium</name>
    <dbReference type="NCBI Taxonomy" id="349277"/>
    <lineage>
        <taxon>Bacteria</taxon>
        <taxon>Bacillati</taxon>
        <taxon>Actinomycetota</taxon>
        <taxon>Rubrobacteria</taxon>
        <taxon>Rubrobacterales</taxon>
        <taxon>Rubrobacteraceae</taxon>
        <taxon>environmental samples</taxon>
    </lineage>
</organism>
<protein>
    <submittedName>
        <fullName evidence="2">Uncharacterized protein</fullName>
    </submittedName>
</protein>
<feature type="region of interest" description="Disordered" evidence="1">
    <location>
        <begin position="1"/>
        <end position="126"/>
    </location>
</feature>
<name>A0A6J4TZK0_9ACTN</name>
<accession>A0A6J4TZK0</accession>
<feature type="non-terminal residue" evidence="2">
    <location>
        <position position="1"/>
    </location>
</feature>
<reference evidence="2" key="1">
    <citation type="submission" date="2020-02" db="EMBL/GenBank/DDBJ databases">
        <authorList>
            <person name="Meier V. D."/>
        </authorList>
    </citation>
    <scope>NUCLEOTIDE SEQUENCE</scope>
    <source>
        <strain evidence="2">AVDCRST_MAG05</strain>
    </source>
</reference>
<dbReference type="EMBL" id="CADCVM010000514">
    <property type="protein sequence ID" value="CAA9534985.1"/>
    <property type="molecule type" value="Genomic_DNA"/>
</dbReference>